<dbReference type="AlphaFoldDB" id="A0A3P7YYK0"/>
<evidence type="ECO:0000313" key="1">
    <source>
        <dbReference type="EMBL" id="VDO42175.1"/>
    </source>
</evidence>
<gene>
    <name evidence="1" type="ORF">HPLM_LOCUS11184</name>
</gene>
<keyword evidence="2" id="KW-1185">Reference proteome</keyword>
<protein>
    <submittedName>
        <fullName evidence="1">Uncharacterized protein</fullName>
    </submittedName>
</protein>
<name>A0A3P7YYK0_HAEPC</name>
<dbReference type="Proteomes" id="UP000268014">
    <property type="component" value="Unassembled WGS sequence"/>
</dbReference>
<accession>A0A3P7YYK0</accession>
<dbReference type="EMBL" id="UZAF01017490">
    <property type="protein sequence ID" value="VDO42175.1"/>
    <property type="molecule type" value="Genomic_DNA"/>
</dbReference>
<proteinExistence type="predicted"/>
<organism evidence="1 2">
    <name type="scientific">Haemonchus placei</name>
    <name type="common">Barber's pole worm</name>
    <dbReference type="NCBI Taxonomy" id="6290"/>
    <lineage>
        <taxon>Eukaryota</taxon>
        <taxon>Metazoa</taxon>
        <taxon>Ecdysozoa</taxon>
        <taxon>Nematoda</taxon>
        <taxon>Chromadorea</taxon>
        <taxon>Rhabditida</taxon>
        <taxon>Rhabditina</taxon>
        <taxon>Rhabditomorpha</taxon>
        <taxon>Strongyloidea</taxon>
        <taxon>Trichostrongylidae</taxon>
        <taxon>Haemonchus</taxon>
    </lineage>
</organism>
<sequence length="88" mass="10518">MKYQENTGCRYALCPSSGGRPSMLSRQKRLPKSWSTRMFLLNLRYLHHSTLQRASYRRIIRQRLWKNGLCLNSTKTCSHETDWWLLLS</sequence>
<reference evidence="1 2" key="1">
    <citation type="submission" date="2018-11" db="EMBL/GenBank/DDBJ databases">
        <authorList>
            <consortium name="Pathogen Informatics"/>
        </authorList>
    </citation>
    <scope>NUCLEOTIDE SEQUENCE [LARGE SCALE GENOMIC DNA]</scope>
    <source>
        <strain evidence="1 2">MHpl1</strain>
    </source>
</reference>
<evidence type="ECO:0000313" key="2">
    <source>
        <dbReference type="Proteomes" id="UP000268014"/>
    </source>
</evidence>